<dbReference type="RefSeq" id="WP_315651015.1">
    <property type="nucleotide sequence ID" value="NZ_JAVXZY010000005.1"/>
</dbReference>
<evidence type="ECO:0000313" key="2">
    <source>
        <dbReference type="Proteomes" id="UP001246372"/>
    </source>
</evidence>
<dbReference type="EMBL" id="JAVXZY010000005">
    <property type="protein sequence ID" value="MDT9000432.1"/>
    <property type="molecule type" value="Genomic_DNA"/>
</dbReference>
<protein>
    <submittedName>
        <fullName evidence="1">Uncharacterized protein</fullName>
    </submittedName>
</protein>
<name>A0ABU3PDS9_9BURK</name>
<gene>
    <name evidence="1" type="ORF">RQP53_14245</name>
</gene>
<accession>A0ABU3PDS9</accession>
<reference evidence="1" key="1">
    <citation type="submission" date="2023-09" db="EMBL/GenBank/DDBJ databases">
        <title>Paucibacter sp. APW11 Genome sequencing and assembly.</title>
        <authorList>
            <person name="Kim I."/>
        </authorList>
    </citation>
    <scope>NUCLEOTIDE SEQUENCE</scope>
    <source>
        <strain evidence="1">APW11</strain>
    </source>
</reference>
<proteinExistence type="predicted"/>
<keyword evidence="2" id="KW-1185">Reference proteome</keyword>
<evidence type="ECO:0000313" key="1">
    <source>
        <dbReference type="EMBL" id="MDT9000432.1"/>
    </source>
</evidence>
<organism evidence="1 2">
    <name type="scientific">Roseateles aquae</name>
    <dbReference type="NCBI Taxonomy" id="3077235"/>
    <lineage>
        <taxon>Bacteria</taxon>
        <taxon>Pseudomonadati</taxon>
        <taxon>Pseudomonadota</taxon>
        <taxon>Betaproteobacteria</taxon>
        <taxon>Burkholderiales</taxon>
        <taxon>Sphaerotilaceae</taxon>
        <taxon>Roseateles</taxon>
    </lineage>
</organism>
<sequence length="80" mass="8746">MEISEDLRIARAGKALDQRARRAARRVGLVAIKSNRYGVALPPFVSGFALVNEAEARIEIGQHFDLTADEVIDFCAGFGK</sequence>
<comment type="caution">
    <text evidence="1">The sequence shown here is derived from an EMBL/GenBank/DDBJ whole genome shotgun (WGS) entry which is preliminary data.</text>
</comment>
<dbReference type="Proteomes" id="UP001246372">
    <property type="component" value="Unassembled WGS sequence"/>
</dbReference>